<accession>A0A160TD96</accession>
<name>A0A160TD96_9ZZZZ</name>
<proteinExistence type="predicted"/>
<feature type="transmembrane region" description="Helical" evidence="1">
    <location>
        <begin position="21"/>
        <end position="40"/>
    </location>
</feature>
<dbReference type="EMBL" id="CZQC01000067">
    <property type="protein sequence ID" value="CUS42535.1"/>
    <property type="molecule type" value="Genomic_DNA"/>
</dbReference>
<reference evidence="2" key="1">
    <citation type="submission" date="2015-10" db="EMBL/GenBank/DDBJ databases">
        <authorList>
            <person name="Gilbert D.G."/>
        </authorList>
    </citation>
    <scope>NUCLEOTIDE SEQUENCE</scope>
</reference>
<keyword evidence="1" id="KW-0812">Transmembrane</keyword>
<keyword evidence="1" id="KW-0472">Membrane</keyword>
<sequence>MSIFKTSSNKASMWSSALIRELALLLLIKLALIWGIYTLYFSDAVEQGRVDEVMAEQWGLPVSPAATDSNMKEKHP</sequence>
<dbReference type="AlphaFoldDB" id="A0A160TD96"/>
<protein>
    <submittedName>
        <fullName evidence="2">Uncharacterized protein</fullName>
    </submittedName>
</protein>
<organism evidence="2">
    <name type="scientific">hydrothermal vent metagenome</name>
    <dbReference type="NCBI Taxonomy" id="652676"/>
    <lineage>
        <taxon>unclassified sequences</taxon>
        <taxon>metagenomes</taxon>
        <taxon>ecological metagenomes</taxon>
    </lineage>
</organism>
<evidence type="ECO:0000256" key="1">
    <source>
        <dbReference type="SAM" id="Phobius"/>
    </source>
</evidence>
<keyword evidence="1" id="KW-1133">Transmembrane helix</keyword>
<evidence type="ECO:0000313" key="2">
    <source>
        <dbReference type="EMBL" id="CUS42535.1"/>
    </source>
</evidence>
<gene>
    <name evidence="2" type="ORF">MGWOODY_Tha1858</name>
</gene>